<feature type="region of interest" description="Disordered" evidence="2">
    <location>
        <begin position="448"/>
        <end position="469"/>
    </location>
</feature>
<keyword evidence="1" id="KW-0175">Coiled coil</keyword>
<evidence type="ECO:0008006" key="5">
    <source>
        <dbReference type="Google" id="ProtNLM"/>
    </source>
</evidence>
<feature type="region of interest" description="Disordered" evidence="2">
    <location>
        <begin position="1"/>
        <end position="37"/>
    </location>
</feature>
<evidence type="ECO:0000256" key="2">
    <source>
        <dbReference type="SAM" id="MobiDB-lite"/>
    </source>
</evidence>
<dbReference type="EMBL" id="BLLK01000027">
    <property type="protein sequence ID" value="GFH48226.1"/>
    <property type="molecule type" value="Genomic_DNA"/>
</dbReference>
<feature type="region of interest" description="Disordered" evidence="2">
    <location>
        <begin position="944"/>
        <end position="990"/>
    </location>
</feature>
<evidence type="ECO:0000313" key="4">
    <source>
        <dbReference type="Proteomes" id="UP001054902"/>
    </source>
</evidence>
<feature type="compositionally biased region" description="Acidic residues" evidence="2">
    <location>
        <begin position="1278"/>
        <end position="1288"/>
    </location>
</feature>
<feature type="region of interest" description="Disordered" evidence="2">
    <location>
        <begin position="1075"/>
        <end position="1100"/>
    </location>
</feature>
<feature type="compositionally biased region" description="Basic and acidic residues" evidence="2">
    <location>
        <begin position="191"/>
        <end position="224"/>
    </location>
</feature>
<dbReference type="Proteomes" id="UP001054902">
    <property type="component" value="Unassembled WGS sequence"/>
</dbReference>
<feature type="region of interest" description="Disordered" evidence="2">
    <location>
        <begin position="1133"/>
        <end position="1205"/>
    </location>
</feature>
<feature type="region of interest" description="Disordered" evidence="2">
    <location>
        <begin position="797"/>
        <end position="818"/>
    </location>
</feature>
<feature type="compositionally biased region" description="Polar residues" evidence="2">
    <location>
        <begin position="1292"/>
        <end position="1305"/>
    </location>
</feature>
<feature type="compositionally biased region" description="Acidic residues" evidence="2">
    <location>
        <begin position="1042"/>
        <end position="1057"/>
    </location>
</feature>
<feature type="region of interest" description="Disordered" evidence="2">
    <location>
        <begin position="514"/>
        <end position="627"/>
    </location>
</feature>
<feature type="region of interest" description="Disordered" evidence="2">
    <location>
        <begin position="1246"/>
        <end position="1312"/>
    </location>
</feature>
<organism evidence="3 4">
    <name type="scientific">Chaetoceros tenuissimus</name>
    <dbReference type="NCBI Taxonomy" id="426638"/>
    <lineage>
        <taxon>Eukaryota</taxon>
        <taxon>Sar</taxon>
        <taxon>Stramenopiles</taxon>
        <taxon>Ochrophyta</taxon>
        <taxon>Bacillariophyta</taxon>
        <taxon>Coscinodiscophyceae</taxon>
        <taxon>Chaetocerotophycidae</taxon>
        <taxon>Chaetocerotales</taxon>
        <taxon>Chaetocerotaceae</taxon>
        <taxon>Chaetoceros</taxon>
    </lineage>
</organism>
<feature type="compositionally biased region" description="Basic and acidic residues" evidence="2">
    <location>
        <begin position="265"/>
        <end position="277"/>
    </location>
</feature>
<comment type="caution">
    <text evidence="3">The sequence shown here is derived from an EMBL/GenBank/DDBJ whole genome shotgun (WGS) entry which is preliminary data.</text>
</comment>
<gene>
    <name evidence="3" type="ORF">CTEN210_04702</name>
</gene>
<protein>
    <recommendedName>
        <fullName evidence="5">Spc7 kinetochore protein domain-containing protein</fullName>
    </recommendedName>
</protein>
<name>A0AAD3H2T9_9STRA</name>
<accession>A0AAD3H2T9</accession>
<feature type="compositionally biased region" description="Polar residues" evidence="2">
    <location>
        <begin position="944"/>
        <end position="959"/>
    </location>
</feature>
<feature type="region of interest" description="Disordered" evidence="2">
    <location>
        <begin position="1028"/>
        <end position="1059"/>
    </location>
</feature>
<feature type="compositionally biased region" description="Basic and acidic residues" evidence="2">
    <location>
        <begin position="312"/>
        <end position="343"/>
    </location>
</feature>
<feature type="region of interest" description="Disordered" evidence="2">
    <location>
        <begin position="191"/>
        <end position="371"/>
    </location>
</feature>
<feature type="compositionally biased region" description="Polar residues" evidence="2">
    <location>
        <begin position="1190"/>
        <end position="1203"/>
    </location>
</feature>
<feature type="compositionally biased region" description="Polar residues" evidence="2">
    <location>
        <begin position="448"/>
        <end position="462"/>
    </location>
</feature>
<feature type="coiled-coil region" evidence="1">
    <location>
        <begin position="1741"/>
        <end position="1820"/>
    </location>
</feature>
<evidence type="ECO:0000256" key="1">
    <source>
        <dbReference type="SAM" id="Coils"/>
    </source>
</evidence>
<feature type="compositionally biased region" description="Basic residues" evidence="2">
    <location>
        <begin position="17"/>
        <end position="29"/>
    </location>
</feature>
<feature type="compositionally biased region" description="Polar residues" evidence="2">
    <location>
        <begin position="601"/>
        <end position="624"/>
    </location>
</feature>
<proteinExistence type="predicted"/>
<feature type="compositionally biased region" description="Polar residues" evidence="2">
    <location>
        <begin position="536"/>
        <end position="553"/>
    </location>
</feature>
<reference evidence="3 4" key="1">
    <citation type="journal article" date="2021" name="Sci. Rep.">
        <title>The genome of the diatom Chaetoceros tenuissimus carries an ancient integrated fragment of an extant virus.</title>
        <authorList>
            <person name="Hongo Y."/>
            <person name="Kimura K."/>
            <person name="Takaki Y."/>
            <person name="Yoshida Y."/>
            <person name="Baba S."/>
            <person name="Kobayashi G."/>
            <person name="Nagasaki K."/>
            <person name="Hano T."/>
            <person name="Tomaru Y."/>
        </authorList>
    </citation>
    <scope>NUCLEOTIDE SEQUENCE [LARGE SCALE GENOMIC DNA]</scope>
    <source>
        <strain evidence="3 4">NIES-3715</strain>
    </source>
</reference>
<sequence length="2022" mass="223483">MNTNKENEINASFSSARHGKFNRTSKKRQSAFSSDAASSYYFSDVPKTPAVKSARKQFQKRVNESLLLERQQEQDHTRDLNTLELESQKIGNDLSADTSLLLSPAPSFRQTPSRQDDTADLLNQLGDLNTTCTSNASSIISDNMNKSVLSDTTELTASNFVFCEKSRKMKSEADAEKKQDELEQRVKEVMEEKRRKKEMEEEQERQKAQLVLDEKEQSTCKDETVDGGDLDALLNESTTSTKTSNDETMDVAEIDTLQNQSVSTNKDDASSISRQEDDTVDTAAMDELLNFDHLNDSNEDVEDLRDVSTNQENKEADESMEEIPIRSDDKPKASSDRIEKLSQNEETGQENDDLETTTNKEGAEKKVEVDKEEREFLVRQKASTNSSQKVKSIALSQSFATSPFVTNTRLSISQSIRRDSFEAGKRHSISGASPLSSQLYRNVTRSNRKLTASIQKSRQMRQQLRRGNRTSLPMKPIAQKAIENTNNALNATFDETNNGINDILTDLNANNDTMDETKDFSSPAKLDLSSKEDEQNTGNSQAYIGNLRLSNSGRKPERIYVASPARSTRSKKRMSTDADSVALSSRKRSDRKATPERSGRKSLTQLSLSRRFSAASQTSSVNSIQDEDNTETLMNYLVPGAPSVNNNEEDIALPKNANLSQSQDTSMNPFWSQNSQDESISQLIGTGSEAQNENEMEASEQIPNSQETSATAIMTCTSEKTPLECTSPEASVRTMDILKGQSENSVLDANEVNDSTKCCETKVPARKSESSEETRKLLEQGEESSIGTLDLLQNKSLTSGSSSPFVPPSTTKSNKLSIESPLSCNVNSDDESIISADSNASSEYSSRIDGDDGATADTAALMDIMNDLGDDTNVFNVNMKKKRDRRSSMFSEASITGENLIAKPKSKEKIEIETANTQDFKGLLSDLDTRGSSLLPIQEAYDNQSPLSCEQGKATSDTFRSPELCNKPKATNQTPKSILKTGRKQTPKRNVEFCPPTAAEYNIGSPAKNFTPMCSKITKDLFSIPKKSEEKSFLSKSSSNSYDEDDMDEGTLNEDETLGLQNNNNYVLEAMMKPNVSRESPSKEESDVSIQSEDETRELSMKDTSMLRIIDGETQTIGLEDNIQGLLLNYNDGNSQRSSHSSEEKSLSSSSETSGNVNANDEDQTVDLDSNMKDLLRDQSCNEGDDESLGLSSAVSSVQNSFESTEEQTVELDENMADILNVQADQTTENTPRDSNCIDNSFASLSSASSIGSRSDETEENTVDLDGKMTDLLKLQGEDGDSVESTEENCDKSSTFTSDTNSEPPRNTEEGTVDLDENMADVLKLQESESKPNLSFTGTLSLHDISMMKPIEGETIGLESDLAGVLERAAKADEETSQSEVSIMSDKSIHKEASFEKKSTLTCNNVDTVELESDMHKMMNGITEPSFGANDDTTISLNDVSILQKSEGDTIGLENDLKAMLDTATNMKEKSLSTIDIATVSQKQSSSSSRTTHFSNTSDLLQSLVQKVDDESSDISKSGRRSSRRFSLTPACDISSISPVQNESMYEADQGSSALEKDSSVENIVVDLSWRELSQPFLHEQNLNDVMTSNNDVLLEGANFIFSEYNSPETFGKITDFLQEVCSEIENSSLEDIKATDLVSDHLEDCDELILDRIQRALRGESGEECKEHHEAVLKELSNIVRSNINSEHIEWEIQVMQALDNIVLDISQGYDQDIKNLAAKVGLADDIDQSLSIMSRQLVIKAREEFLAQKREEADKLESDLAQLKMDIQKAESENLENKIQRDRVSSLIETNNAKDTARTNALENKARAQNALETLNSVEGLQSWKLVSAQDTSIIVEFACQNSVPEMGFRLEFFLFDSGKVVCKTSDASSTRGSDKKPRFTSSVKNFLIHRTQGLRKKIEATKLGSAAEISSVVVETEWYLERLWAIGKEISTLELRQSGKLAKSPETSGYEFILSKSNAKGEKIEALFEIGESYPFVLNINLSGEIANMDSLESHLVKNAKPGFGYLTRSVDGIESFQS</sequence>
<keyword evidence="4" id="KW-1185">Reference proteome</keyword>
<feature type="compositionally biased region" description="Basic and acidic residues" evidence="2">
    <location>
        <begin position="361"/>
        <end position="371"/>
    </location>
</feature>
<evidence type="ECO:0000313" key="3">
    <source>
        <dbReference type="EMBL" id="GFH48226.1"/>
    </source>
</evidence>